<sequence>MLQLEAQMFGTDRTTQSSPEKSKSLRGIRILADLEPRELALLSAECDWRSYARNDIIFSAGQGGTRGDVVFIVSGSVRLARPTGAAGRISYVDVFAGGQFGETGILGLDDGDLTAIARDDTLIALLPEARFSELLTRQESVSRALLFQYAKMLRAREAATSAASESQPGATGAQRVYAELLALAEPRAQGDARGGLIVPRLPRHRELADRLSTTEEVVAGAIAELVRLEIAERDYPGLWIRNEAALRRICDAR</sequence>
<dbReference type="PROSITE" id="PS50042">
    <property type="entry name" value="CNMP_BINDING_3"/>
    <property type="match status" value="1"/>
</dbReference>
<dbReference type="InterPro" id="IPR018490">
    <property type="entry name" value="cNMP-bd_dom_sf"/>
</dbReference>
<dbReference type="InterPro" id="IPR000595">
    <property type="entry name" value="cNMP-bd_dom"/>
</dbReference>
<gene>
    <name evidence="3" type="ORF">F2P47_01520</name>
</gene>
<dbReference type="SUPFAM" id="SSF46785">
    <property type="entry name" value="Winged helix' DNA-binding domain"/>
    <property type="match status" value="1"/>
</dbReference>
<keyword evidence="4" id="KW-1185">Reference proteome</keyword>
<evidence type="ECO:0000256" key="1">
    <source>
        <dbReference type="SAM" id="MobiDB-lite"/>
    </source>
</evidence>
<dbReference type="SMART" id="SM00100">
    <property type="entry name" value="cNMP"/>
    <property type="match status" value="1"/>
</dbReference>
<dbReference type="Proteomes" id="UP000468901">
    <property type="component" value="Unassembled WGS sequence"/>
</dbReference>
<dbReference type="InterPro" id="IPR036388">
    <property type="entry name" value="WH-like_DNA-bd_sf"/>
</dbReference>
<feature type="domain" description="Cyclic nucleotide-binding" evidence="2">
    <location>
        <begin position="30"/>
        <end position="152"/>
    </location>
</feature>
<comment type="caution">
    <text evidence="3">The sequence shown here is derived from an EMBL/GenBank/DDBJ whole genome shotgun (WGS) entry which is preliminary data.</text>
</comment>
<dbReference type="Gene3D" id="2.60.120.10">
    <property type="entry name" value="Jelly Rolls"/>
    <property type="match status" value="1"/>
</dbReference>
<dbReference type="SUPFAM" id="SSF51206">
    <property type="entry name" value="cAMP-binding domain-like"/>
    <property type="match status" value="1"/>
</dbReference>
<feature type="region of interest" description="Disordered" evidence="1">
    <location>
        <begin position="1"/>
        <end position="22"/>
    </location>
</feature>
<dbReference type="Pfam" id="PF00027">
    <property type="entry name" value="cNMP_binding"/>
    <property type="match status" value="1"/>
</dbReference>
<dbReference type="AlphaFoldDB" id="A0A6N6VS85"/>
<dbReference type="InterPro" id="IPR014710">
    <property type="entry name" value="RmlC-like_jellyroll"/>
</dbReference>
<protein>
    <submittedName>
        <fullName evidence="3">Cyclic nucleotide-binding domain-containing protein</fullName>
    </submittedName>
</protein>
<accession>A0A6N6VS85</accession>
<dbReference type="InterPro" id="IPR036390">
    <property type="entry name" value="WH_DNA-bd_sf"/>
</dbReference>
<dbReference type="CDD" id="cd00038">
    <property type="entry name" value="CAP_ED"/>
    <property type="match status" value="1"/>
</dbReference>
<dbReference type="Gene3D" id="1.10.10.10">
    <property type="entry name" value="Winged helix-like DNA-binding domain superfamily/Winged helix DNA-binding domain"/>
    <property type="match status" value="1"/>
</dbReference>
<reference evidence="3 4" key="1">
    <citation type="submission" date="2019-09" db="EMBL/GenBank/DDBJ databases">
        <title>Parvibaculum sedimenti sp. nov., isolated from sediment.</title>
        <authorList>
            <person name="Wang Y."/>
        </authorList>
    </citation>
    <scope>NUCLEOTIDE SEQUENCE [LARGE SCALE GENOMIC DNA]</scope>
    <source>
        <strain evidence="3 4">HXT-9</strain>
    </source>
</reference>
<evidence type="ECO:0000313" key="3">
    <source>
        <dbReference type="EMBL" id="KAB7742834.1"/>
    </source>
</evidence>
<dbReference type="EMBL" id="WESC01000001">
    <property type="protein sequence ID" value="KAB7742834.1"/>
    <property type="molecule type" value="Genomic_DNA"/>
</dbReference>
<evidence type="ECO:0000259" key="2">
    <source>
        <dbReference type="PROSITE" id="PS50042"/>
    </source>
</evidence>
<evidence type="ECO:0000313" key="4">
    <source>
        <dbReference type="Proteomes" id="UP000468901"/>
    </source>
</evidence>
<name>A0A6N6VS85_9HYPH</name>
<organism evidence="3 4">
    <name type="scientific">Parvibaculum sedimenti</name>
    <dbReference type="NCBI Taxonomy" id="2608632"/>
    <lineage>
        <taxon>Bacteria</taxon>
        <taxon>Pseudomonadati</taxon>
        <taxon>Pseudomonadota</taxon>
        <taxon>Alphaproteobacteria</taxon>
        <taxon>Hyphomicrobiales</taxon>
        <taxon>Parvibaculaceae</taxon>
        <taxon>Parvibaculum</taxon>
    </lineage>
</organism>
<proteinExistence type="predicted"/>